<feature type="signal peptide" evidence="1">
    <location>
        <begin position="1"/>
        <end position="19"/>
    </location>
</feature>
<feature type="chain" id="PRO_5002325898" evidence="1">
    <location>
        <begin position="20"/>
        <end position="181"/>
    </location>
</feature>
<dbReference type="Proteomes" id="UP000032361">
    <property type="component" value="Unassembled WGS sequence"/>
</dbReference>
<name>A0A0D7W8K7_9FLAO</name>
<dbReference type="Gene3D" id="3.90.930.1">
    <property type="match status" value="1"/>
</dbReference>
<sequence>MKSILIVIILALIGYSSNAQHTDRFVKLVKDLEQVSCKKDTMFYKNGTIKRVMCSTNYKYNSEKFWARTGKMIEFYKNGQIAQEYFLDNYGNLMRMKIFDRKGNKLEEYVTTEIDSNAKSLDDFFESNDHIVYKTFCQIYKYSKNSESYFLYEEGLRADTKKIGKWIKYYDNGKVKKENEF</sequence>
<dbReference type="EMBL" id="JTDV01000002">
    <property type="protein sequence ID" value="KJD34157.1"/>
    <property type="molecule type" value="Genomic_DNA"/>
</dbReference>
<keyword evidence="1" id="KW-0732">Signal</keyword>
<dbReference type="OrthoDB" id="1445768at2"/>
<evidence type="ECO:0000313" key="2">
    <source>
        <dbReference type="EMBL" id="KJD34157.1"/>
    </source>
</evidence>
<dbReference type="Pfam" id="PF07661">
    <property type="entry name" value="MORN_2"/>
    <property type="match status" value="2"/>
</dbReference>
<evidence type="ECO:0000256" key="1">
    <source>
        <dbReference type="SAM" id="SignalP"/>
    </source>
</evidence>
<proteinExistence type="predicted"/>
<evidence type="ECO:0000313" key="3">
    <source>
        <dbReference type="Proteomes" id="UP000032361"/>
    </source>
</evidence>
<dbReference type="PATRIC" id="fig|1382798.3.peg.2252"/>
<keyword evidence="3" id="KW-1185">Reference proteome</keyword>
<dbReference type="RefSeq" id="WP_044625647.1">
    <property type="nucleotide sequence ID" value="NZ_JTDV01000002.1"/>
</dbReference>
<dbReference type="InterPro" id="IPR011652">
    <property type="entry name" value="MORN_2"/>
</dbReference>
<dbReference type="AlphaFoldDB" id="A0A0D7W8K7"/>
<protein>
    <submittedName>
        <fullName evidence="2">Uncharacterized protein</fullName>
    </submittedName>
</protein>
<gene>
    <name evidence="2" type="ORF">PK35_05380</name>
</gene>
<dbReference type="STRING" id="1382798.PK35_05380"/>
<comment type="caution">
    <text evidence="2">The sequence shown here is derived from an EMBL/GenBank/DDBJ whole genome shotgun (WGS) entry which is preliminary data.</text>
</comment>
<accession>A0A0D7W8K7</accession>
<reference evidence="2 3" key="1">
    <citation type="journal article" date="2015" name="Antonie Van Leeuwenhoek">
        <title>Tamlana nanhaiensis sp. nov., isolated from surface seawater collected from the South China Sea.</title>
        <authorList>
            <person name="Liu X."/>
            <person name="Lai Q."/>
            <person name="Du Y."/>
            <person name="Li G."/>
            <person name="Sun F."/>
            <person name="Shao Z."/>
        </authorList>
    </citation>
    <scope>NUCLEOTIDE SEQUENCE [LARGE SCALE GENOMIC DNA]</scope>
    <source>
        <strain evidence="2 3">FHC16</strain>
    </source>
</reference>
<organism evidence="2 3">
    <name type="scientific">Neotamlana nanhaiensis</name>
    <dbReference type="NCBI Taxonomy" id="1382798"/>
    <lineage>
        <taxon>Bacteria</taxon>
        <taxon>Pseudomonadati</taxon>
        <taxon>Bacteroidota</taxon>
        <taxon>Flavobacteriia</taxon>
        <taxon>Flavobacteriales</taxon>
        <taxon>Flavobacteriaceae</taxon>
        <taxon>Neotamlana</taxon>
    </lineage>
</organism>